<feature type="compositionally biased region" description="Low complexity" evidence="1">
    <location>
        <begin position="155"/>
        <end position="186"/>
    </location>
</feature>
<gene>
    <name evidence="2" type="ORF">SAMN05421854_10115</name>
</gene>
<accession>A0A1I5CXB9</accession>
<sequence length="371" mass="37178">MDEEALTALAFGPDAGPADSIPRDGSPRQRLLAAIVLGARGRYAAAAELLDPLRRGRNPLTASLAASTLASHRRQLGAHMVARRLDGEALLAIGLRGVGERGAATAGGGPGLAGSGPGLAGGGPGLAGSGPGLAGSGLAAAGSGSRGVGSGPAGTGADSPVPGSTSATTGSPPATASPSTSASQGSLVESTEDPDGLDLQGARADAFLGLAADNLALGRISAARRLAVRAAQADRRWRATVRGGWVGAEIELAAGQPEAAVAPARLAYETAVARHARRHIVKSGIVLGVALLAAGQDGARELLVAAAADAEKYELDSLGWVADRVAADVDHDRAEEYRFRSRQVLHAVLRRADPCVMRIAHESPWVPIGPG</sequence>
<evidence type="ECO:0000313" key="2">
    <source>
        <dbReference type="EMBL" id="SFN91506.1"/>
    </source>
</evidence>
<protein>
    <submittedName>
        <fullName evidence="2">Uncharacterized protein</fullName>
    </submittedName>
</protein>
<feature type="compositionally biased region" description="Gly residues" evidence="1">
    <location>
        <begin position="144"/>
        <end position="154"/>
    </location>
</feature>
<reference evidence="2 3" key="1">
    <citation type="submission" date="2016-10" db="EMBL/GenBank/DDBJ databases">
        <authorList>
            <person name="de Groot N.N."/>
        </authorList>
    </citation>
    <scope>NUCLEOTIDE SEQUENCE [LARGE SCALE GENOMIC DNA]</scope>
    <source>
        <strain evidence="2 3">DSM 44637</strain>
    </source>
</reference>
<dbReference type="STRING" id="112413.SAMN05421854_10115"/>
<organism evidence="2 3">
    <name type="scientific">Amycolatopsis rubida</name>
    <dbReference type="NCBI Taxonomy" id="112413"/>
    <lineage>
        <taxon>Bacteria</taxon>
        <taxon>Bacillati</taxon>
        <taxon>Actinomycetota</taxon>
        <taxon>Actinomycetes</taxon>
        <taxon>Pseudonocardiales</taxon>
        <taxon>Pseudonocardiaceae</taxon>
        <taxon>Amycolatopsis</taxon>
    </lineage>
</organism>
<name>A0A1I5CXB9_9PSEU</name>
<evidence type="ECO:0000313" key="3">
    <source>
        <dbReference type="Proteomes" id="UP000199137"/>
    </source>
</evidence>
<dbReference type="Proteomes" id="UP000199137">
    <property type="component" value="Unassembled WGS sequence"/>
</dbReference>
<dbReference type="AlphaFoldDB" id="A0A1I5CXB9"/>
<evidence type="ECO:0000256" key="1">
    <source>
        <dbReference type="SAM" id="MobiDB-lite"/>
    </source>
</evidence>
<proteinExistence type="predicted"/>
<feature type="region of interest" description="Disordered" evidence="1">
    <location>
        <begin position="138"/>
        <end position="198"/>
    </location>
</feature>
<dbReference type="EMBL" id="FOWC01000001">
    <property type="protein sequence ID" value="SFN91506.1"/>
    <property type="molecule type" value="Genomic_DNA"/>
</dbReference>
<feature type="region of interest" description="Disordered" evidence="1">
    <location>
        <begin position="1"/>
        <end position="25"/>
    </location>
</feature>